<dbReference type="InterPro" id="IPR014710">
    <property type="entry name" value="RmlC-like_jellyroll"/>
</dbReference>
<dbReference type="OMA" id="NIGNTWQ"/>
<dbReference type="EMBL" id="ATLV01017840">
    <property type="status" value="NOT_ANNOTATED_CDS"/>
    <property type="molecule type" value="Genomic_DNA"/>
</dbReference>
<dbReference type="InterPro" id="IPR018490">
    <property type="entry name" value="cNMP-bd_dom_sf"/>
</dbReference>
<dbReference type="VEuPathDB" id="VectorBase:ASIC010232"/>
<dbReference type="SUPFAM" id="SSF51206">
    <property type="entry name" value="cAMP-binding domain-like"/>
    <property type="match status" value="1"/>
</dbReference>
<evidence type="ECO:0000313" key="2">
    <source>
        <dbReference type="EnsemblMetazoa" id="ASIC010232-PA"/>
    </source>
</evidence>
<reference evidence="1 3" key="1">
    <citation type="journal article" date="2014" name="BMC Genomics">
        <title>Genome sequence of Anopheles sinensis provides insight into genetics basis of mosquito competence for malaria parasites.</title>
        <authorList>
            <person name="Zhou D."/>
            <person name="Zhang D."/>
            <person name="Ding G."/>
            <person name="Shi L."/>
            <person name="Hou Q."/>
            <person name="Ye Y."/>
            <person name="Xu Y."/>
            <person name="Zhou H."/>
            <person name="Xiong C."/>
            <person name="Li S."/>
            <person name="Yu J."/>
            <person name="Hong S."/>
            <person name="Yu X."/>
            <person name="Zou P."/>
            <person name="Chen C."/>
            <person name="Chang X."/>
            <person name="Wang W."/>
            <person name="Lv Y."/>
            <person name="Sun Y."/>
            <person name="Ma L."/>
            <person name="Shen B."/>
            <person name="Zhu C."/>
        </authorList>
    </citation>
    <scope>NUCLEOTIDE SEQUENCE [LARGE SCALE GENOMIC DNA]</scope>
</reference>
<dbReference type="EnsemblMetazoa" id="ASIC010232-RA">
    <property type="protein sequence ID" value="ASIC010232-PA"/>
    <property type="gene ID" value="ASIC010232"/>
</dbReference>
<proteinExistence type="predicted"/>
<dbReference type="PANTHER" id="PTHR23011">
    <property type="entry name" value="CYCLIC NUCLEOTIDE-BINDING DOMAIN CONTAINING PROTEIN"/>
    <property type="match status" value="1"/>
</dbReference>
<keyword evidence="3" id="KW-1185">Reference proteome</keyword>
<dbReference type="Gene3D" id="2.60.120.10">
    <property type="entry name" value="Jelly Rolls"/>
    <property type="match status" value="1"/>
</dbReference>
<protein>
    <recommendedName>
        <fullName evidence="4">Cyclic nucleotide-binding domain-containing protein</fullName>
    </recommendedName>
</protein>
<dbReference type="PANTHER" id="PTHR23011:SF41">
    <property type="entry name" value="CYCLIC NUCLEOTIDE-BINDING DOMAIN-CONTAINING PROTEIN"/>
    <property type="match status" value="1"/>
</dbReference>
<evidence type="ECO:0000313" key="1">
    <source>
        <dbReference type="EMBL" id="KFB42524.1"/>
    </source>
</evidence>
<accession>A0A084VX30</accession>
<dbReference type="Proteomes" id="UP000030765">
    <property type="component" value="Unassembled WGS sequence"/>
</dbReference>
<dbReference type="OrthoDB" id="166212at2759"/>
<organism evidence="1">
    <name type="scientific">Anopheles sinensis</name>
    <name type="common">Mosquito</name>
    <dbReference type="NCBI Taxonomy" id="74873"/>
    <lineage>
        <taxon>Eukaryota</taxon>
        <taxon>Metazoa</taxon>
        <taxon>Ecdysozoa</taxon>
        <taxon>Arthropoda</taxon>
        <taxon>Hexapoda</taxon>
        <taxon>Insecta</taxon>
        <taxon>Pterygota</taxon>
        <taxon>Neoptera</taxon>
        <taxon>Endopterygota</taxon>
        <taxon>Diptera</taxon>
        <taxon>Nematocera</taxon>
        <taxon>Culicoidea</taxon>
        <taxon>Culicidae</taxon>
        <taxon>Anophelinae</taxon>
        <taxon>Anopheles</taxon>
    </lineage>
</organism>
<evidence type="ECO:0000313" key="3">
    <source>
        <dbReference type="Proteomes" id="UP000030765"/>
    </source>
</evidence>
<name>A0A084VX30_ANOSI</name>
<gene>
    <name evidence="1" type="ORF">ZHAS_00010232</name>
</gene>
<dbReference type="EMBL" id="KE525195">
    <property type="protein sequence ID" value="KFB42524.1"/>
    <property type="molecule type" value="Genomic_DNA"/>
</dbReference>
<dbReference type="VEuPathDB" id="VectorBase:ASIS018447"/>
<reference evidence="2" key="2">
    <citation type="submission" date="2020-05" db="UniProtKB">
        <authorList>
            <consortium name="EnsemblMetazoa"/>
        </authorList>
    </citation>
    <scope>IDENTIFICATION</scope>
</reference>
<evidence type="ECO:0008006" key="4">
    <source>
        <dbReference type="Google" id="ProtNLM"/>
    </source>
</evidence>
<dbReference type="AlphaFoldDB" id="A0A084VX30"/>
<sequence>MDSDQPDAGVTSMRLGYDELRRTLKQFEYFRYWTEEQIRECSVLAQVVQYAPQQTIPMDLPLPFAYLVLSGQCMILQCLQVVREAGQPRRLLELERAELSPQDGHQVKVESPTEQLEQIIHWHETFQSRIAVNSSIPDMDTPTVPYDPDRAVAFVETPPPEQRVVHHFLDVGTFRCGAVFGLGECHQHRTIVARCRTQCLLIPRCWLFLKRQNIGNTWQRLRMYLDWQLPTRDELFDRLQSERAWLRYRRRLVRDAAKRPSRTLPADVPIICRIAESTLPSLRKPSRKSA</sequence>